<protein>
    <recommendedName>
        <fullName evidence="3">Glycoside hydrolase family 65</fullName>
    </recommendedName>
</protein>
<dbReference type="RefSeq" id="WP_120788036.1">
    <property type="nucleotide sequence ID" value="NZ_CP032624.1"/>
</dbReference>
<dbReference type="EMBL" id="CP032624">
    <property type="protein sequence ID" value="AYG02502.1"/>
    <property type="molecule type" value="Genomic_DNA"/>
</dbReference>
<dbReference type="InterPro" id="IPR008928">
    <property type="entry name" value="6-hairpin_glycosidase_sf"/>
</dbReference>
<evidence type="ECO:0000313" key="2">
    <source>
        <dbReference type="Proteomes" id="UP000275069"/>
    </source>
</evidence>
<reference evidence="1 2" key="1">
    <citation type="submission" date="2018-09" db="EMBL/GenBank/DDBJ databases">
        <title>Genome sequencing of strain 2DFW10M-5.</title>
        <authorList>
            <person name="Heo J."/>
            <person name="Kim S.-J."/>
            <person name="Kwon S.-W."/>
        </authorList>
    </citation>
    <scope>NUCLEOTIDE SEQUENCE [LARGE SCALE GENOMIC DNA]</scope>
    <source>
        <strain evidence="1 2">2DFW10M-5</strain>
    </source>
</reference>
<sequence length="682" mass="74461">MINRTELVGRHSVLLDQLVPDSPLSVGNGEFCVTVDVTGLQTFPEAYPVAARYGDAPGTLLGTMSHWGWDSSPGRVPLEPQLRTYDSPHGPALYADLGGSFGADASAGQSREEEWLRNNPHRLDLGRVGLWAGDEPVQASALSHVAQRLELLTGTITSRFRLGDRAFATRTAVHPVRDALAVSIDGTGEVGLRLAFPAGSEAWANAADWSRPEAHTSELEETDAGWRVRRRLHEFSYSVSITAPGARFERVGTHEFLLRAAGGRLEAVVEFHRGEAGEANGQLQASLVFAAAAAHWDRFWNSGGALELADSDDPRAFELERRVVLSQYLSALSAGSLPPAETGLMLNSWRGKFHLEMHWWHHGWLPQWGRPELLERSLAWYPTVLGRARETARGQGLPGARWPKQIGPDGIEAPSPIGPFLAWQQPHPIHLAELLYRAAPSREVIERWADVVVATAEFMAAFPTPGAGGFELGPPIIPAQESYDAGRATNRNPTFELAYWSWALEVAAQWLERLGRTPPPRWREVSRGMAPPPVLETGTYAALGSPPYLMRTDHPSMLAALGVVPQTALVDRATMRRTLRDALADWDWPTAWGWDFPMAAMTATRLGEPELAVDALLLDVPKNTYLRNGHNRQDASLPIYLPGNGGLLLATGLMAAGHDGSAPRPGFGAGWHPVWEGITPLP</sequence>
<dbReference type="InterPro" id="IPR012341">
    <property type="entry name" value="6hp_glycosidase-like_sf"/>
</dbReference>
<name>A0A387BJR9_9MICO</name>
<keyword evidence="2" id="KW-1185">Reference proteome</keyword>
<dbReference type="GO" id="GO:0005975">
    <property type="term" value="P:carbohydrate metabolic process"/>
    <property type="evidence" value="ECO:0007669"/>
    <property type="project" value="InterPro"/>
</dbReference>
<evidence type="ECO:0000313" key="1">
    <source>
        <dbReference type="EMBL" id="AYG02502.1"/>
    </source>
</evidence>
<dbReference type="SUPFAM" id="SSF48208">
    <property type="entry name" value="Six-hairpin glycosidases"/>
    <property type="match status" value="1"/>
</dbReference>
<accession>A0A387BJR9</accession>
<dbReference type="Gene3D" id="1.50.10.10">
    <property type="match status" value="1"/>
</dbReference>
<organism evidence="1 2">
    <name type="scientific">Gryllotalpicola protaetiae</name>
    <dbReference type="NCBI Taxonomy" id="2419771"/>
    <lineage>
        <taxon>Bacteria</taxon>
        <taxon>Bacillati</taxon>
        <taxon>Actinomycetota</taxon>
        <taxon>Actinomycetes</taxon>
        <taxon>Micrococcales</taxon>
        <taxon>Microbacteriaceae</taxon>
        <taxon>Gryllotalpicola</taxon>
    </lineage>
</organism>
<evidence type="ECO:0008006" key="3">
    <source>
        <dbReference type="Google" id="ProtNLM"/>
    </source>
</evidence>
<dbReference type="Proteomes" id="UP000275069">
    <property type="component" value="Chromosome"/>
</dbReference>
<dbReference type="OrthoDB" id="127395at2"/>
<proteinExistence type="predicted"/>
<dbReference type="KEGG" id="gry:D7I44_02480"/>
<gene>
    <name evidence="1" type="ORF">D7I44_02480</name>
</gene>
<dbReference type="AlphaFoldDB" id="A0A387BJR9"/>